<gene>
    <name evidence="1" type="ORF">K458DRAFT_423761</name>
</gene>
<evidence type="ECO:0000313" key="1">
    <source>
        <dbReference type="EMBL" id="KAF2677698.1"/>
    </source>
</evidence>
<reference evidence="1" key="1">
    <citation type="journal article" date="2020" name="Stud. Mycol.">
        <title>101 Dothideomycetes genomes: a test case for predicting lifestyles and emergence of pathogens.</title>
        <authorList>
            <person name="Haridas S."/>
            <person name="Albert R."/>
            <person name="Binder M."/>
            <person name="Bloem J."/>
            <person name="Labutti K."/>
            <person name="Salamov A."/>
            <person name="Andreopoulos B."/>
            <person name="Baker S."/>
            <person name="Barry K."/>
            <person name="Bills G."/>
            <person name="Bluhm B."/>
            <person name="Cannon C."/>
            <person name="Castanera R."/>
            <person name="Culley D."/>
            <person name="Daum C."/>
            <person name="Ezra D."/>
            <person name="Gonzalez J."/>
            <person name="Henrissat B."/>
            <person name="Kuo A."/>
            <person name="Liang C."/>
            <person name="Lipzen A."/>
            <person name="Lutzoni F."/>
            <person name="Magnuson J."/>
            <person name="Mondo S."/>
            <person name="Nolan M."/>
            <person name="Ohm R."/>
            <person name="Pangilinan J."/>
            <person name="Park H.-J."/>
            <person name="Ramirez L."/>
            <person name="Alfaro M."/>
            <person name="Sun H."/>
            <person name="Tritt A."/>
            <person name="Yoshinaga Y."/>
            <person name="Zwiers L.-H."/>
            <person name="Turgeon B."/>
            <person name="Goodwin S."/>
            <person name="Spatafora J."/>
            <person name="Crous P."/>
            <person name="Grigoriev I."/>
        </authorList>
    </citation>
    <scope>NUCLEOTIDE SEQUENCE</scope>
    <source>
        <strain evidence="1">CBS 122367</strain>
    </source>
</reference>
<dbReference type="EMBL" id="MU005620">
    <property type="protein sequence ID" value="KAF2677698.1"/>
    <property type="molecule type" value="Genomic_DNA"/>
</dbReference>
<dbReference type="AlphaFoldDB" id="A0A6G1IHY4"/>
<organism evidence="1 2">
    <name type="scientific">Lentithecium fluviatile CBS 122367</name>
    <dbReference type="NCBI Taxonomy" id="1168545"/>
    <lineage>
        <taxon>Eukaryota</taxon>
        <taxon>Fungi</taxon>
        <taxon>Dikarya</taxon>
        <taxon>Ascomycota</taxon>
        <taxon>Pezizomycotina</taxon>
        <taxon>Dothideomycetes</taxon>
        <taxon>Pleosporomycetidae</taxon>
        <taxon>Pleosporales</taxon>
        <taxon>Massarineae</taxon>
        <taxon>Lentitheciaceae</taxon>
        <taxon>Lentithecium</taxon>
    </lineage>
</organism>
<evidence type="ECO:0000313" key="2">
    <source>
        <dbReference type="Proteomes" id="UP000799291"/>
    </source>
</evidence>
<sequence>MFRELRYSLLLDTNAVPPGYEFAGTLPERLVWNSSESSLELEPKDLSSGQGLSIALYSREARHIIIVHLWLVFPPEPNGIQITFGSVRMEEAQEESPFVRRFMNLVPSDKMLESVDRWGWEANIVANKVFNHVMYMLTVRRKDWGYTPSELVDIRALSGDRGA</sequence>
<dbReference type="Proteomes" id="UP000799291">
    <property type="component" value="Unassembled WGS sequence"/>
</dbReference>
<name>A0A6G1IHY4_9PLEO</name>
<accession>A0A6G1IHY4</accession>
<protein>
    <submittedName>
        <fullName evidence="1">Uncharacterized protein</fullName>
    </submittedName>
</protein>
<proteinExistence type="predicted"/>
<keyword evidence="2" id="KW-1185">Reference proteome</keyword>